<dbReference type="InterPro" id="IPR002018">
    <property type="entry name" value="CarbesteraseB"/>
</dbReference>
<dbReference type="PANTHER" id="PTHR11559">
    <property type="entry name" value="CARBOXYLESTERASE"/>
    <property type="match status" value="1"/>
</dbReference>
<evidence type="ECO:0000256" key="2">
    <source>
        <dbReference type="ARBA" id="ARBA00010515"/>
    </source>
</evidence>
<evidence type="ECO:0000256" key="3">
    <source>
        <dbReference type="ARBA" id="ARBA00022801"/>
    </source>
</evidence>
<name>A0A9Q5I1G8_SANBA</name>
<comment type="similarity">
    <text evidence="2">Belongs to the 'GDXG' lipolytic enzyme family.</text>
</comment>
<dbReference type="InterPro" id="IPR029058">
    <property type="entry name" value="AB_hydrolase_fold"/>
</dbReference>
<feature type="chain" id="PRO_5040547550" description="Carboxylic ester hydrolase" evidence="4">
    <location>
        <begin position="26"/>
        <end position="576"/>
    </location>
</feature>
<protein>
    <recommendedName>
        <fullName evidence="4">Carboxylic ester hydrolase</fullName>
        <ecNumber evidence="4">3.1.1.-</ecNumber>
    </recommendedName>
</protein>
<dbReference type="PROSITE" id="PS00122">
    <property type="entry name" value="CARBOXYLESTERASE_B_1"/>
    <property type="match status" value="1"/>
</dbReference>
<dbReference type="InterPro" id="IPR002168">
    <property type="entry name" value="Lipase_GDXG_HIS_AS"/>
</dbReference>
<dbReference type="GO" id="GO:0016787">
    <property type="term" value="F:hydrolase activity"/>
    <property type="evidence" value="ECO:0007669"/>
    <property type="project" value="UniProtKB-KW"/>
</dbReference>
<sequence>MHSVPSFLPFACILFLQILAPSASAQSLPRLSSPLGPVINLGFAAFAGNSSSPTGELNGPVTFFGGIRYAQPPLGDLRFRAPARLRGSIVNGGNVSITDARNWGPPCIQQPAQVGIGDEDCLRINVWKPSDAKEGDKLPVLFYIHGGGFFERNPESFPLYDLVNQSNPKIVGVNFGYRLTMMGFLAGSAVQQDGDLNAGLLDQRAALEWVHRNIAKFGGDPDNITIDGESAGGASVVMHMVAFAGSKPALFKRAIAQSIGFGPTPTVEESEPAFKRVTEIVGCPSTGPPAMSCLRSASIGALVAAINGAGSTPAVQAFFAPVIDGPDGILPQLPSDLIAAGKFHAVDFVGGHCTNDGRTFVGGTPDDFKTDADIVSRVFQRFGSRLTNETIQKALALYPAPGTLGSTFVSEYDRASTITQDIVFSCMDLFIAQKLQQRGVQNVFTFRFNSPNPIELAETPFEGVMHTSDLFYLFSGITSAANAGFIFTPFNITEGALSRETIAFWNSFATSGNPSTSKESISPEWSPFASGGRMVLNQPSNLSSMMSASVMEATPQVEIERCAFWMALNTTAQTGV</sequence>
<dbReference type="SUPFAM" id="SSF53474">
    <property type="entry name" value="alpha/beta-Hydrolases"/>
    <property type="match status" value="1"/>
</dbReference>
<dbReference type="Gene3D" id="3.40.50.1820">
    <property type="entry name" value="alpha/beta hydrolase"/>
    <property type="match status" value="1"/>
</dbReference>
<dbReference type="Pfam" id="PF00135">
    <property type="entry name" value="COesterase"/>
    <property type="match status" value="1"/>
</dbReference>
<evidence type="ECO:0000313" key="7">
    <source>
        <dbReference type="Proteomes" id="UP000757232"/>
    </source>
</evidence>
<dbReference type="AlphaFoldDB" id="A0A9Q5I1G8"/>
<reference evidence="6" key="1">
    <citation type="submission" date="2016-06" db="EMBL/GenBank/DDBJ databases">
        <title>Draft Genome sequence of the fungus Inonotus baumii.</title>
        <authorList>
            <person name="Zhu H."/>
            <person name="Lin W."/>
        </authorList>
    </citation>
    <scope>NUCLEOTIDE SEQUENCE</scope>
    <source>
        <strain evidence="6">821</strain>
    </source>
</reference>
<accession>A0A9Q5I1G8</accession>
<dbReference type="PROSITE" id="PS01173">
    <property type="entry name" value="LIPASE_GDXG_HIS"/>
    <property type="match status" value="1"/>
</dbReference>
<comment type="similarity">
    <text evidence="1 4">Belongs to the type-B carboxylesterase/lipase family.</text>
</comment>
<gene>
    <name evidence="6" type="ORF">A7U60_g3083</name>
</gene>
<comment type="caution">
    <text evidence="6">The sequence shown here is derived from an EMBL/GenBank/DDBJ whole genome shotgun (WGS) entry which is preliminary data.</text>
</comment>
<dbReference type="InterPro" id="IPR050309">
    <property type="entry name" value="Type-B_Carboxylest/Lipase"/>
</dbReference>
<feature type="domain" description="Carboxylesterase type B" evidence="5">
    <location>
        <begin position="38"/>
        <end position="540"/>
    </location>
</feature>
<proteinExistence type="inferred from homology"/>
<evidence type="ECO:0000259" key="5">
    <source>
        <dbReference type="Pfam" id="PF00135"/>
    </source>
</evidence>
<keyword evidence="7" id="KW-1185">Reference proteome</keyword>
<dbReference type="EC" id="3.1.1.-" evidence="4"/>
<evidence type="ECO:0000256" key="4">
    <source>
        <dbReference type="RuleBase" id="RU361235"/>
    </source>
</evidence>
<evidence type="ECO:0000256" key="1">
    <source>
        <dbReference type="ARBA" id="ARBA00005964"/>
    </source>
</evidence>
<feature type="signal peptide" evidence="4">
    <location>
        <begin position="1"/>
        <end position="25"/>
    </location>
</feature>
<dbReference type="OrthoDB" id="408631at2759"/>
<keyword evidence="3 4" id="KW-0378">Hydrolase</keyword>
<evidence type="ECO:0000313" key="6">
    <source>
        <dbReference type="EMBL" id="OCB89735.1"/>
    </source>
</evidence>
<keyword evidence="4" id="KW-0732">Signal</keyword>
<dbReference type="Proteomes" id="UP000757232">
    <property type="component" value="Unassembled WGS sequence"/>
</dbReference>
<organism evidence="6 7">
    <name type="scientific">Sanghuangporus baumii</name>
    <name type="common">Phellinus baumii</name>
    <dbReference type="NCBI Taxonomy" id="108892"/>
    <lineage>
        <taxon>Eukaryota</taxon>
        <taxon>Fungi</taxon>
        <taxon>Dikarya</taxon>
        <taxon>Basidiomycota</taxon>
        <taxon>Agaricomycotina</taxon>
        <taxon>Agaricomycetes</taxon>
        <taxon>Hymenochaetales</taxon>
        <taxon>Hymenochaetaceae</taxon>
        <taxon>Sanghuangporus</taxon>
    </lineage>
</organism>
<dbReference type="InterPro" id="IPR019826">
    <property type="entry name" value="Carboxylesterase_B_AS"/>
</dbReference>
<dbReference type="EMBL" id="LNZH02000150">
    <property type="protein sequence ID" value="OCB89735.1"/>
    <property type="molecule type" value="Genomic_DNA"/>
</dbReference>